<protein>
    <submittedName>
        <fullName evidence="1">Uncharacterized protein</fullName>
    </submittedName>
</protein>
<dbReference type="EMBL" id="CACRXK020028968">
    <property type="protein sequence ID" value="CAB4041807.1"/>
    <property type="molecule type" value="Genomic_DNA"/>
</dbReference>
<organism evidence="1 2">
    <name type="scientific">Paramuricea clavata</name>
    <name type="common">Red gorgonian</name>
    <name type="synonym">Violescent sea-whip</name>
    <dbReference type="NCBI Taxonomy" id="317549"/>
    <lineage>
        <taxon>Eukaryota</taxon>
        <taxon>Metazoa</taxon>
        <taxon>Cnidaria</taxon>
        <taxon>Anthozoa</taxon>
        <taxon>Octocorallia</taxon>
        <taxon>Malacalcyonacea</taxon>
        <taxon>Plexauridae</taxon>
        <taxon>Paramuricea</taxon>
    </lineage>
</organism>
<name>A0A6S7KAN9_PARCT</name>
<evidence type="ECO:0000313" key="1">
    <source>
        <dbReference type="EMBL" id="CAB4041807.1"/>
    </source>
</evidence>
<comment type="caution">
    <text evidence="1">The sequence shown here is derived from an EMBL/GenBank/DDBJ whole genome shotgun (WGS) entry which is preliminary data.</text>
</comment>
<reference evidence="1" key="1">
    <citation type="submission" date="2020-04" db="EMBL/GenBank/DDBJ databases">
        <authorList>
            <person name="Alioto T."/>
            <person name="Alioto T."/>
            <person name="Gomez Garrido J."/>
        </authorList>
    </citation>
    <scope>NUCLEOTIDE SEQUENCE</scope>
    <source>
        <strain evidence="1">A484AB</strain>
    </source>
</reference>
<dbReference type="OrthoDB" id="5986437at2759"/>
<accession>A0A6S7KAN9</accession>
<gene>
    <name evidence="1" type="ORF">PACLA_8A077646</name>
</gene>
<dbReference type="Proteomes" id="UP001152795">
    <property type="component" value="Unassembled WGS sequence"/>
</dbReference>
<dbReference type="AlphaFoldDB" id="A0A6S7KAN9"/>
<evidence type="ECO:0000313" key="2">
    <source>
        <dbReference type="Proteomes" id="UP001152795"/>
    </source>
</evidence>
<keyword evidence="2" id="KW-1185">Reference proteome</keyword>
<proteinExistence type="predicted"/>
<sequence length="429" mass="48618">MEDLGLEKVDEIFKQFQGTFNVFYICQTDMQSAVEKFKTAVKTTGEFRVCLEEFKQQLKGQRVVIKKLALRFPKAVQKGDESVKDAANALVSIFKAYNDLEKLPVKVTRKIIDCSKDVMELNMSEITGQEVGGSVIDLCKIPKQITTVRKNMKEMKKAPKIVNSFFEYATSIVMDVIEVLGDEKNKEELTQRKETADKNTEKMDDEMKNVLDPEPPKEIKFTSLGIPTIDRIFNDIADVVNPVIRLSKDAFDARKRLEQAIKAVSEFHDDPSKAFDDYLEELKKRLKKGNVHIKISVNGNRIEIEKIEGFEPKAMQDMESGFKGVIKSGDELIDLAPDSIKKLIGFIQDISNISKTDINNHVSLREVPSKFSALNENRKKARPIPDDLKFFLCFVRNLIMDILEVLHTQKEDGAQGSEEGSDNQAPATE</sequence>